<sequence>MELLDASVAFLSQCGTVSSVIFLECNIARSGTLEIFAYNNRQHSNQLEHTTLDLSQKAEKGMLCTVFSFPFYTVSLGLPPLPQCGIIEHIQPDAIVFVFSERINYNHFSDIRDIFCCTGMLAVNLESILEGAARTQAPTTTNYDVGSTTWVDLRRAPLQSAMECNTKAKHKEPVSNFREPSPQKINLISCKPLAHISDIKLIRTDTTLDLSQKAEKGTP</sequence>
<evidence type="ECO:0000313" key="1">
    <source>
        <dbReference type="EMBL" id="KAK3003879.1"/>
    </source>
</evidence>
<protein>
    <submittedName>
        <fullName evidence="1">Uncharacterized protein</fullName>
    </submittedName>
</protein>
<comment type="caution">
    <text evidence="1">The sequence shown here is derived from an EMBL/GenBank/DDBJ whole genome shotgun (WGS) entry which is preliminary data.</text>
</comment>
<dbReference type="PANTHER" id="PTHR34892:SF2">
    <property type="entry name" value="VACUOLAR ATP SYNTHASE CATALYTIC SUBUNIT-RELATED _ V-ATPASE-RELATED _ VACUOLAR PROTON PUMP-LIKE PROTEIN"/>
    <property type="match status" value="1"/>
</dbReference>
<organism evidence="1 2">
    <name type="scientific">Escallonia herrerae</name>
    <dbReference type="NCBI Taxonomy" id="1293975"/>
    <lineage>
        <taxon>Eukaryota</taxon>
        <taxon>Viridiplantae</taxon>
        <taxon>Streptophyta</taxon>
        <taxon>Embryophyta</taxon>
        <taxon>Tracheophyta</taxon>
        <taxon>Spermatophyta</taxon>
        <taxon>Magnoliopsida</taxon>
        <taxon>eudicotyledons</taxon>
        <taxon>Gunneridae</taxon>
        <taxon>Pentapetalae</taxon>
        <taxon>asterids</taxon>
        <taxon>campanulids</taxon>
        <taxon>Escalloniales</taxon>
        <taxon>Escalloniaceae</taxon>
        <taxon>Escallonia</taxon>
    </lineage>
</organism>
<dbReference type="GO" id="GO:0005773">
    <property type="term" value="C:vacuole"/>
    <property type="evidence" value="ECO:0007669"/>
    <property type="project" value="TreeGrafter"/>
</dbReference>
<gene>
    <name evidence="1" type="ORF">RJ639_018643</name>
</gene>
<name>A0AA88VB94_9ASTE</name>
<keyword evidence="2" id="KW-1185">Reference proteome</keyword>
<dbReference type="PANTHER" id="PTHR34892">
    <property type="entry name" value="VACUOLAR ATP SYNTHASE CATALYTIC SUBUNIT-RELATED / V-ATPASE-RELATED / VACUOLAR PROTON PUMP-LIKE PROTEIN"/>
    <property type="match status" value="1"/>
</dbReference>
<reference evidence="1" key="1">
    <citation type="submission" date="2022-12" db="EMBL/GenBank/DDBJ databases">
        <title>Draft genome assemblies for two species of Escallonia (Escalloniales).</title>
        <authorList>
            <person name="Chanderbali A."/>
            <person name="Dervinis C."/>
            <person name="Anghel I."/>
            <person name="Soltis D."/>
            <person name="Soltis P."/>
            <person name="Zapata F."/>
        </authorList>
    </citation>
    <scope>NUCLEOTIDE SEQUENCE</scope>
    <source>
        <strain evidence="1">UCBG64.0493</strain>
        <tissue evidence="1">Leaf</tissue>
    </source>
</reference>
<dbReference type="EMBL" id="JAVXUP010002347">
    <property type="protein sequence ID" value="KAK3003879.1"/>
    <property type="molecule type" value="Genomic_DNA"/>
</dbReference>
<proteinExistence type="predicted"/>
<dbReference type="AlphaFoldDB" id="A0AA88VB94"/>
<accession>A0AA88VB94</accession>
<dbReference type="Proteomes" id="UP001188597">
    <property type="component" value="Unassembled WGS sequence"/>
</dbReference>
<evidence type="ECO:0000313" key="2">
    <source>
        <dbReference type="Proteomes" id="UP001188597"/>
    </source>
</evidence>